<dbReference type="eggNOG" id="ENOG50318CM">
    <property type="taxonomic scope" value="Bacteria"/>
</dbReference>
<name>A0A066TBV0_9NEIS</name>
<proteinExistence type="predicted"/>
<keyword evidence="2" id="KW-1185">Reference proteome</keyword>
<evidence type="ECO:0000313" key="1">
    <source>
        <dbReference type="EMBL" id="KDN14947.1"/>
    </source>
</evidence>
<dbReference type="RefSeq" id="WP_037406920.1">
    <property type="nucleotide sequence ID" value="NZ_JFZV01000004.1"/>
</dbReference>
<dbReference type="SUPFAM" id="SSF103196">
    <property type="entry name" value="Roadblock/LC7 domain"/>
    <property type="match status" value="1"/>
</dbReference>
<comment type="caution">
    <text evidence="1">The sequence shown here is derived from an EMBL/GenBank/DDBJ whole genome shotgun (WGS) entry which is preliminary data.</text>
</comment>
<evidence type="ECO:0000313" key="2">
    <source>
        <dbReference type="Proteomes" id="UP000027170"/>
    </source>
</evidence>
<organism evidence="1 2">
    <name type="scientific">Snodgrassella communis</name>
    <dbReference type="NCBI Taxonomy" id="2946699"/>
    <lineage>
        <taxon>Bacteria</taxon>
        <taxon>Pseudomonadati</taxon>
        <taxon>Pseudomonadota</taxon>
        <taxon>Betaproteobacteria</taxon>
        <taxon>Neisseriales</taxon>
        <taxon>Neisseriaceae</taxon>
        <taxon>Snodgrassella</taxon>
    </lineage>
</organism>
<protein>
    <submittedName>
        <fullName evidence="1">Uncharacterized protein</fullName>
    </submittedName>
</protein>
<sequence length="219" mass="24177">MDSTLQLHHDLYPKVMPAGAFYAVSSPSHSASRMLLANILQADINAKLTEERLRQWAETDGAHTALNLLYRLQRLEFLYGETKPSSQLVKVTSDGFEDILGQLSDSHKALLVDQDGFYFANVGFNHETAEEVANLASEATRLTEKHSLLIKNNLNIYNNAIGICDPAGQSELTFFPLYIGNTKNILVTAGLPLLNSEAFVTMVRGLFVLAGEDIHVVNE</sequence>
<dbReference type="EMBL" id="JFZV01000004">
    <property type="protein sequence ID" value="KDN14947.1"/>
    <property type="molecule type" value="Genomic_DNA"/>
</dbReference>
<reference evidence="1 2" key="1">
    <citation type="submission" date="2014-03" db="EMBL/GenBank/DDBJ databases">
        <title>The genomes of two eusocial bee gut symbionts.</title>
        <authorList>
            <person name="Kwong W.K."/>
            <person name="Engel P."/>
            <person name="Koch H."/>
            <person name="Moran N.A."/>
        </authorList>
    </citation>
    <scope>NUCLEOTIDE SEQUENCE [LARGE SCALE GENOMIC DNA]</scope>
    <source>
        <strain evidence="2">wkB29</strain>
    </source>
</reference>
<dbReference type="OrthoDB" id="5295752at2"/>
<dbReference type="AlphaFoldDB" id="A0A066TBV0"/>
<gene>
    <name evidence="1" type="ORF">SALWKB29_1019</name>
</gene>
<accession>A0A066TBV0</accession>
<dbReference type="Proteomes" id="UP000027170">
    <property type="component" value="Unassembled WGS sequence"/>
</dbReference>